<dbReference type="Proteomes" id="UP001233999">
    <property type="component" value="Unassembled WGS sequence"/>
</dbReference>
<feature type="non-terminal residue" evidence="1">
    <location>
        <position position="96"/>
    </location>
</feature>
<reference evidence="1" key="2">
    <citation type="submission" date="2023-05" db="EMBL/GenBank/DDBJ databases">
        <authorList>
            <person name="Fouks B."/>
        </authorList>
    </citation>
    <scope>NUCLEOTIDE SEQUENCE</scope>
    <source>
        <strain evidence="1">Stay&amp;Tobe</strain>
        <tissue evidence="1">Testes</tissue>
    </source>
</reference>
<protein>
    <submittedName>
        <fullName evidence="1">Uncharacterized protein</fullName>
    </submittedName>
</protein>
<evidence type="ECO:0000313" key="2">
    <source>
        <dbReference type="Proteomes" id="UP001233999"/>
    </source>
</evidence>
<gene>
    <name evidence="1" type="ORF">L9F63_025924</name>
</gene>
<accession>A0AAD7Z588</accession>
<name>A0AAD7Z588_DIPPU</name>
<comment type="caution">
    <text evidence="1">The sequence shown here is derived from an EMBL/GenBank/DDBJ whole genome shotgun (WGS) entry which is preliminary data.</text>
</comment>
<reference evidence="1" key="1">
    <citation type="journal article" date="2023" name="IScience">
        <title>Live-bearing cockroach genome reveals convergent evolutionary mechanisms linked to viviparity in insects and beyond.</title>
        <authorList>
            <person name="Fouks B."/>
            <person name="Harrison M.C."/>
            <person name="Mikhailova A.A."/>
            <person name="Marchal E."/>
            <person name="English S."/>
            <person name="Carruthers M."/>
            <person name="Jennings E.C."/>
            <person name="Chiamaka E.L."/>
            <person name="Frigard R.A."/>
            <person name="Pippel M."/>
            <person name="Attardo G.M."/>
            <person name="Benoit J.B."/>
            <person name="Bornberg-Bauer E."/>
            <person name="Tobe S.S."/>
        </authorList>
    </citation>
    <scope>NUCLEOTIDE SEQUENCE</scope>
    <source>
        <strain evidence="1">Stay&amp;Tobe</strain>
    </source>
</reference>
<organism evidence="1 2">
    <name type="scientific">Diploptera punctata</name>
    <name type="common">Pacific beetle cockroach</name>
    <dbReference type="NCBI Taxonomy" id="6984"/>
    <lineage>
        <taxon>Eukaryota</taxon>
        <taxon>Metazoa</taxon>
        <taxon>Ecdysozoa</taxon>
        <taxon>Arthropoda</taxon>
        <taxon>Hexapoda</taxon>
        <taxon>Insecta</taxon>
        <taxon>Pterygota</taxon>
        <taxon>Neoptera</taxon>
        <taxon>Polyneoptera</taxon>
        <taxon>Dictyoptera</taxon>
        <taxon>Blattodea</taxon>
        <taxon>Blaberoidea</taxon>
        <taxon>Blaberidae</taxon>
        <taxon>Diplopterinae</taxon>
        <taxon>Diploptera</taxon>
    </lineage>
</organism>
<sequence>SHFCYYMLKLQGVPQFSPGTIYQKDSASHHFTLEIDKGSEAIAYPPRPPYLTLESANDEEYLDDVDIFRASNSSNLLKLVLFSCYIFHLNWIMRKR</sequence>
<feature type="non-terminal residue" evidence="1">
    <location>
        <position position="1"/>
    </location>
</feature>
<proteinExistence type="predicted"/>
<evidence type="ECO:0000313" key="1">
    <source>
        <dbReference type="EMBL" id="KAJ9574430.1"/>
    </source>
</evidence>
<dbReference type="AlphaFoldDB" id="A0AAD7Z588"/>
<dbReference type="EMBL" id="JASPKZ010010303">
    <property type="protein sequence ID" value="KAJ9574430.1"/>
    <property type="molecule type" value="Genomic_DNA"/>
</dbReference>
<keyword evidence="2" id="KW-1185">Reference proteome</keyword>